<evidence type="ECO:0000313" key="17">
    <source>
        <dbReference type="Proteomes" id="UP000002217"/>
    </source>
</evidence>
<proteinExistence type="inferred from homology"/>
<keyword evidence="9 12" id="KW-0131">Cell cycle</keyword>
<dbReference type="PIRSF" id="PIRSF003095">
    <property type="entry name" value="Trigger_factor"/>
    <property type="match status" value="1"/>
</dbReference>
<comment type="catalytic activity">
    <reaction evidence="1 12 13">
        <text>[protein]-peptidylproline (omega=180) = [protein]-peptidylproline (omega=0)</text>
        <dbReference type="Rhea" id="RHEA:16237"/>
        <dbReference type="Rhea" id="RHEA-COMP:10747"/>
        <dbReference type="Rhea" id="RHEA-COMP:10748"/>
        <dbReference type="ChEBI" id="CHEBI:83833"/>
        <dbReference type="ChEBI" id="CHEBI:83834"/>
        <dbReference type="EC" id="5.2.1.8"/>
    </reaction>
</comment>
<dbReference type="eggNOG" id="COG0544">
    <property type="taxonomic scope" value="Bacteria"/>
</dbReference>
<dbReference type="KEGG" id="dae:Dtox_3356"/>
<evidence type="ECO:0000256" key="8">
    <source>
        <dbReference type="ARBA" id="ARBA00023235"/>
    </source>
</evidence>
<evidence type="ECO:0000256" key="1">
    <source>
        <dbReference type="ARBA" id="ARBA00000971"/>
    </source>
</evidence>
<evidence type="ECO:0000313" key="16">
    <source>
        <dbReference type="EMBL" id="ACV64086.1"/>
    </source>
</evidence>
<evidence type="ECO:0000256" key="3">
    <source>
        <dbReference type="ARBA" id="ARBA00013194"/>
    </source>
</evidence>
<dbReference type="Pfam" id="PF05697">
    <property type="entry name" value="Trigger_N"/>
    <property type="match status" value="1"/>
</dbReference>
<dbReference type="InterPro" id="IPR046357">
    <property type="entry name" value="PPIase_dom_sf"/>
</dbReference>
<dbReference type="SUPFAM" id="SSF102735">
    <property type="entry name" value="Trigger factor ribosome-binding domain"/>
    <property type="match status" value="1"/>
</dbReference>
<dbReference type="InterPro" id="IPR005215">
    <property type="entry name" value="Trig_fac"/>
</dbReference>
<dbReference type="Gene3D" id="1.10.3120.10">
    <property type="entry name" value="Trigger factor, C-terminal domain"/>
    <property type="match status" value="1"/>
</dbReference>
<dbReference type="AlphaFoldDB" id="C8W5T6"/>
<comment type="similarity">
    <text evidence="2 12 14">Belongs to the FKBP-type PPIase family. Tig subfamily.</text>
</comment>
<organism evidence="16 17">
    <name type="scientific">Desulfofarcimen acetoxidans (strain ATCC 49208 / DSM 771 / KCTC 5769 / VKM B-1644 / 5575)</name>
    <name type="common">Desulfotomaculum acetoxidans</name>
    <dbReference type="NCBI Taxonomy" id="485916"/>
    <lineage>
        <taxon>Bacteria</taxon>
        <taxon>Bacillati</taxon>
        <taxon>Bacillota</taxon>
        <taxon>Clostridia</taxon>
        <taxon>Eubacteriales</taxon>
        <taxon>Peptococcaceae</taxon>
        <taxon>Desulfofarcimen</taxon>
    </lineage>
</organism>
<dbReference type="NCBIfam" id="TIGR00115">
    <property type="entry name" value="tig"/>
    <property type="match status" value="1"/>
</dbReference>
<comment type="subcellular location">
    <subcellularLocation>
        <location evidence="12">Cytoplasm</location>
    </subcellularLocation>
    <text evidence="12">About half TF is bound to the ribosome near the polypeptide exit tunnel while the other half is free in the cytoplasm.</text>
</comment>
<sequence>MKATVDRIEKNTVLLEVEVDQEQFSQALNDAYRKVVKNVNIPGFRKGKAPKRVIERYFGKEALYNEAVEAIIPDAYMKAVEEQNIFPIDQPQMELVQVEEGKPVIFKATVTVKPEVELGQYTDLELVRPVIEVAEEDLAKELEALQNRYAKLINLDEGQVQDGDTVIMDFVGKADGEEFAGGKAQDYSLQIGSSSFIAGFEEQMVGMSSGETKEINVTFPQDYHAENLAAKDAVFTVTVKTIKRKDIAPLDDEFAKDVSEFDTLEELKEDLLNKLKLNAETQVQQSLEDQAVDKVVANAEAEIPEVMINAQIDDMMSNMEHRLMAQKVSLDDYLKFTNSSREQMRAELRVDAEKAVKTSLVLEAIGKALSVEATEEEVNEAFENLSKQYNQDAEILRKIMKSQGRYEVFVEGIQREKTVKLIIEKSNIVEQAAAE</sequence>
<evidence type="ECO:0000256" key="5">
    <source>
        <dbReference type="ARBA" id="ARBA00022618"/>
    </source>
</evidence>
<reference evidence="16 17" key="1">
    <citation type="journal article" date="2009" name="Stand. Genomic Sci.">
        <title>Complete genome sequence of Desulfotomaculum acetoxidans type strain (5575).</title>
        <authorList>
            <person name="Spring S."/>
            <person name="Lapidus A."/>
            <person name="Schroder M."/>
            <person name="Gleim D."/>
            <person name="Sims D."/>
            <person name="Meincke L."/>
            <person name="Glavina Del Rio T."/>
            <person name="Tice H."/>
            <person name="Copeland A."/>
            <person name="Cheng J.F."/>
            <person name="Lucas S."/>
            <person name="Chen F."/>
            <person name="Nolan M."/>
            <person name="Bruce D."/>
            <person name="Goodwin L."/>
            <person name="Pitluck S."/>
            <person name="Ivanova N."/>
            <person name="Mavromatis K."/>
            <person name="Mikhailova N."/>
            <person name="Pati A."/>
            <person name="Chen A."/>
            <person name="Palaniappan K."/>
            <person name="Land M."/>
            <person name="Hauser L."/>
            <person name="Chang Y.J."/>
            <person name="Jeffries C.D."/>
            <person name="Chain P."/>
            <person name="Saunders E."/>
            <person name="Brettin T."/>
            <person name="Detter J.C."/>
            <person name="Goker M."/>
            <person name="Bristow J."/>
            <person name="Eisen J.A."/>
            <person name="Markowitz V."/>
            <person name="Hugenholtz P."/>
            <person name="Kyrpides N.C."/>
            <person name="Klenk H.P."/>
            <person name="Han C."/>
        </authorList>
    </citation>
    <scope>NUCLEOTIDE SEQUENCE [LARGE SCALE GENOMIC DNA]</scope>
    <source>
        <strain evidence="17">ATCC 49208 / DSM 771 / VKM B-1644</strain>
    </source>
</reference>
<dbReference type="Pfam" id="PF05698">
    <property type="entry name" value="Trigger_C"/>
    <property type="match status" value="1"/>
</dbReference>
<gene>
    <name evidence="12" type="primary">tig</name>
    <name evidence="16" type="ordered locus">Dtox_3356</name>
</gene>
<dbReference type="PANTHER" id="PTHR30560">
    <property type="entry name" value="TRIGGER FACTOR CHAPERONE AND PEPTIDYL-PROLYL CIS/TRANS ISOMERASE"/>
    <property type="match status" value="1"/>
</dbReference>
<keyword evidence="7 12" id="KW-0143">Chaperone</keyword>
<feature type="domain" description="PPIase FKBP-type" evidence="15">
    <location>
        <begin position="163"/>
        <end position="245"/>
    </location>
</feature>
<dbReference type="InterPro" id="IPR008880">
    <property type="entry name" value="Trigger_fac_C"/>
</dbReference>
<dbReference type="GO" id="GO:0005737">
    <property type="term" value="C:cytoplasm"/>
    <property type="evidence" value="ECO:0007669"/>
    <property type="project" value="UniProtKB-SubCell"/>
</dbReference>
<dbReference type="Proteomes" id="UP000002217">
    <property type="component" value="Chromosome"/>
</dbReference>
<dbReference type="InterPro" id="IPR001179">
    <property type="entry name" value="PPIase_FKBP_dom"/>
</dbReference>
<keyword evidence="12" id="KW-0963">Cytoplasm</keyword>
<name>C8W5T6_DESAS</name>
<dbReference type="EC" id="5.2.1.8" evidence="3 12"/>
<dbReference type="InterPro" id="IPR027304">
    <property type="entry name" value="Trigger_fact/SurA_dom_sf"/>
</dbReference>
<evidence type="ECO:0000256" key="6">
    <source>
        <dbReference type="ARBA" id="ARBA00023110"/>
    </source>
</evidence>
<evidence type="ECO:0000256" key="14">
    <source>
        <dbReference type="RuleBase" id="RU003914"/>
    </source>
</evidence>
<dbReference type="Pfam" id="PF00254">
    <property type="entry name" value="FKBP_C"/>
    <property type="match status" value="1"/>
</dbReference>
<dbReference type="Gene3D" id="3.30.70.1050">
    <property type="entry name" value="Trigger factor ribosome-binding domain"/>
    <property type="match status" value="1"/>
</dbReference>
<dbReference type="GO" id="GO:0043022">
    <property type="term" value="F:ribosome binding"/>
    <property type="evidence" value="ECO:0007669"/>
    <property type="project" value="TreeGrafter"/>
</dbReference>
<evidence type="ECO:0000256" key="13">
    <source>
        <dbReference type="PROSITE-ProRule" id="PRU00277"/>
    </source>
</evidence>
<keyword evidence="8 12" id="KW-0413">Isomerase</keyword>
<keyword evidence="5 12" id="KW-0132">Cell division</keyword>
<dbReference type="OrthoDB" id="9767721at2"/>
<protein>
    <recommendedName>
        <fullName evidence="4 12">Trigger factor</fullName>
        <shortName evidence="12">TF</shortName>
        <ecNumber evidence="3 12">5.2.1.8</ecNumber>
    </recommendedName>
    <alternativeName>
        <fullName evidence="11 12">PPIase</fullName>
    </alternativeName>
</protein>
<dbReference type="GO" id="GO:0044183">
    <property type="term" value="F:protein folding chaperone"/>
    <property type="evidence" value="ECO:0007669"/>
    <property type="project" value="TreeGrafter"/>
</dbReference>
<evidence type="ECO:0000256" key="4">
    <source>
        <dbReference type="ARBA" id="ARBA00016902"/>
    </source>
</evidence>
<evidence type="ECO:0000256" key="2">
    <source>
        <dbReference type="ARBA" id="ARBA00005464"/>
    </source>
</evidence>
<dbReference type="GO" id="GO:0003755">
    <property type="term" value="F:peptidyl-prolyl cis-trans isomerase activity"/>
    <property type="evidence" value="ECO:0007669"/>
    <property type="project" value="UniProtKB-UniRule"/>
</dbReference>
<evidence type="ECO:0000259" key="15">
    <source>
        <dbReference type="PROSITE" id="PS50059"/>
    </source>
</evidence>
<dbReference type="EMBL" id="CP001720">
    <property type="protein sequence ID" value="ACV64086.1"/>
    <property type="molecule type" value="Genomic_DNA"/>
</dbReference>
<accession>C8W5T6</accession>
<keyword evidence="17" id="KW-1185">Reference proteome</keyword>
<evidence type="ECO:0000256" key="10">
    <source>
        <dbReference type="ARBA" id="ARBA00024849"/>
    </source>
</evidence>
<evidence type="ECO:0000256" key="7">
    <source>
        <dbReference type="ARBA" id="ARBA00023186"/>
    </source>
</evidence>
<dbReference type="STRING" id="485916.Dtox_3356"/>
<dbReference type="PANTHER" id="PTHR30560:SF3">
    <property type="entry name" value="TRIGGER FACTOR-LIKE PROTEIN TIG, CHLOROPLASTIC"/>
    <property type="match status" value="1"/>
</dbReference>
<dbReference type="FunFam" id="3.10.50.40:FF:000001">
    <property type="entry name" value="Trigger factor"/>
    <property type="match status" value="1"/>
</dbReference>
<evidence type="ECO:0000256" key="11">
    <source>
        <dbReference type="ARBA" id="ARBA00029986"/>
    </source>
</evidence>
<dbReference type="InterPro" id="IPR036611">
    <property type="entry name" value="Trigger_fac_ribosome-bd_sf"/>
</dbReference>
<evidence type="ECO:0000256" key="9">
    <source>
        <dbReference type="ARBA" id="ARBA00023306"/>
    </source>
</evidence>
<dbReference type="GO" id="GO:0051083">
    <property type="term" value="P:'de novo' cotranslational protein folding"/>
    <property type="evidence" value="ECO:0007669"/>
    <property type="project" value="TreeGrafter"/>
</dbReference>
<dbReference type="HAMAP" id="MF_00303">
    <property type="entry name" value="Trigger_factor_Tig"/>
    <property type="match status" value="1"/>
</dbReference>
<dbReference type="GO" id="GO:0043335">
    <property type="term" value="P:protein unfolding"/>
    <property type="evidence" value="ECO:0007669"/>
    <property type="project" value="TreeGrafter"/>
</dbReference>
<dbReference type="HOGENOM" id="CLU_033058_3_2_9"/>
<dbReference type="PROSITE" id="PS50059">
    <property type="entry name" value="FKBP_PPIASE"/>
    <property type="match status" value="1"/>
</dbReference>
<evidence type="ECO:0000256" key="12">
    <source>
        <dbReference type="HAMAP-Rule" id="MF_00303"/>
    </source>
</evidence>
<dbReference type="SUPFAM" id="SSF109998">
    <property type="entry name" value="Triger factor/SurA peptide-binding domain-like"/>
    <property type="match status" value="1"/>
</dbReference>
<dbReference type="InterPro" id="IPR037041">
    <property type="entry name" value="Trigger_fac_C_sf"/>
</dbReference>
<comment type="function">
    <text evidence="10 12">Involved in protein export. Acts as a chaperone by maintaining the newly synthesized protein in an open conformation. Functions as a peptidyl-prolyl cis-trans isomerase.</text>
</comment>
<dbReference type="GO" id="GO:0051301">
    <property type="term" value="P:cell division"/>
    <property type="evidence" value="ECO:0007669"/>
    <property type="project" value="UniProtKB-KW"/>
</dbReference>
<dbReference type="GO" id="GO:0015031">
    <property type="term" value="P:protein transport"/>
    <property type="evidence" value="ECO:0007669"/>
    <property type="project" value="UniProtKB-UniRule"/>
</dbReference>
<dbReference type="Gene3D" id="3.10.50.40">
    <property type="match status" value="1"/>
</dbReference>
<dbReference type="InterPro" id="IPR008881">
    <property type="entry name" value="Trigger_fac_ribosome-bd_bac"/>
</dbReference>
<comment type="domain">
    <text evidence="12">Consists of 3 domains; the N-terminus binds the ribosome, the middle domain has PPIase activity, while the C-terminus has intrinsic chaperone activity on its own.</text>
</comment>
<dbReference type="SUPFAM" id="SSF54534">
    <property type="entry name" value="FKBP-like"/>
    <property type="match status" value="1"/>
</dbReference>
<dbReference type="RefSeq" id="WP_015758776.1">
    <property type="nucleotide sequence ID" value="NC_013216.1"/>
</dbReference>
<keyword evidence="6 12" id="KW-0697">Rotamase</keyword>